<evidence type="ECO:0000259" key="3">
    <source>
        <dbReference type="PROSITE" id="PS51755"/>
    </source>
</evidence>
<dbReference type="Proteomes" id="UP001056201">
    <property type="component" value="Chromosome 1"/>
</dbReference>
<dbReference type="InterPro" id="IPR001867">
    <property type="entry name" value="OmpR/PhoB-type_DNA-bd"/>
</dbReference>
<dbReference type="Pfam" id="PF00486">
    <property type="entry name" value="Trans_reg_C"/>
    <property type="match status" value="1"/>
</dbReference>
<name>A0ABY4S1F2_AQUTE</name>
<evidence type="ECO:0000256" key="1">
    <source>
        <dbReference type="ARBA" id="ARBA00023125"/>
    </source>
</evidence>
<dbReference type="SMART" id="SM00862">
    <property type="entry name" value="Trans_reg_C"/>
    <property type="match status" value="1"/>
</dbReference>
<keyword evidence="1 2" id="KW-0238">DNA-binding</keyword>
<dbReference type="CDD" id="cd00383">
    <property type="entry name" value="trans_reg_C"/>
    <property type="match status" value="1"/>
</dbReference>
<feature type="domain" description="OmpR/PhoB-type" evidence="3">
    <location>
        <begin position="99"/>
        <end position="200"/>
    </location>
</feature>
<evidence type="ECO:0000256" key="2">
    <source>
        <dbReference type="PROSITE-ProRule" id="PRU01091"/>
    </source>
</evidence>
<dbReference type="SUPFAM" id="SSF46894">
    <property type="entry name" value="C-terminal effector domain of the bipartite response regulators"/>
    <property type="match status" value="1"/>
</dbReference>
<reference evidence="4" key="1">
    <citation type="submission" date="2022-05" db="EMBL/GenBank/DDBJ databases">
        <title>An RpoN-dependent PEP-CTERM gene is involved in floc formation of an Aquincola tertiaricarbonis strain.</title>
        <authorList>
            <person name="Qiu D."/>
            <person name="Xia M."/>
        </authorList>
    </citation>
    <scope>NUCLEOTIDE SEQUENCE</scope>
    <source>
        <strain evidence="4">RN12</strain>
    </source>
</reference>
<dbReference type="PROSITE" id="PS51755">
    <property type="entry name" value="OMPR_PHOB"/>
    <property type="match status" value="1"/>
</dbReference>
<dbReference type="RefSeq" id="WP_250194663.1">
    <property type="nucleotide sequence ID" value="NZ_CP097635.1"/>
</dbReference>
<dbReference type="Gene3D" id="1.10.10.10">
    <property type="entry name" value="Winged helix-like DNA-binding domain superfamily/Winged helix DNA-binding domain"/>
    <property type="match status" value="1"/>
</dbReference>
<keyword evidence="5" id="KW-1185">Reference proteome</keyword>
<proteinExistence type="predicted"/>
<sequence length="205" mass="22676">MCWADSDEFLLSPHAFGHPLYLVQTRQRGIGGIALMKVLRQRTDAGIVALSRRPQAELPAALDAGADIVLPLSAPAAHVLAAVRAVQRRCAQQSAQTVRAALPVDLPWTLQPEGHCLLTPDGTRVVLSASELVVMRILAQAPRHRVERRELLQQLWGEQAGEMDNALQAMLYRLRRRIEQASRWPAPVHAVARVGYEFRAPLKLA</sequence>
<evidence type="ECO:0000313" key="4">
    <source>
        <dbReference type="EMBL" id="URI06400.1"/>
    </source>
</evidence>
<evidence type="ECO:0000313" key="5">
    <source>
        <dbReference type="Proteomes" id="UP001056201"/>
    </source>
</evidence>
<gene>
    <name evidence="4" type="ORF">MW290_10810</name>
</gene>
<dbReference type="InterPro" id="IPR016032">
    <property type="entry name" value="Sig_transdc_resp-reg_C-effctor"/>
</dbReference>
<dbReference type="InterPro" id="IPR036388">
    <property type="entry name" value="WH-like_DNA-bd_sf"/>
</dbReference>
<protein>
    <submittedName>
        <fullName evidence="4">Winged helix-turn-helix domain-containing protein</fullName>
    </submittedName>
</protein>
<dbReference type="EMBL" id="CP097635">
    <property type="protein sequence ID" value="URI06400.1"/>
    <property type="molecule type" value="Genomic_DNA"/>
</dbReference>
<organism evidence="4 5">
    <name type="scientific">Aquincola tertiaricarbonis</name>
    <dbReference type="NCBI Taxonomy" id="391953"/>
    <lineage>
        <taxon>Bacteria</taxon>
        <taxon>Pseudomonadati</taxon>
        <taxon>Pseudomonadota</taxon>
        <taxon>Betaproteobacteria</taxon>
        <taxon>Burkholderiales</taxon>
        <taxon>Sphaerotilaceae</taxon>
        <taxon>Aquincola</taxon>
    </lineage>
</organism>
<accession>A0ABY4S1F2</accession>
<feature type="DNA-binding region" description="OmpR/PhoB-type" evidence="2">
    <location>
        <begin position="99"/>
        <end position="200"/>
    </location>
</feature>